<dbReference type="InterPro" id="IPR002347">
    <property type="entry name" value="SDR_fam"/>
</dbReference>
<dbReference type="InterPro" id="IPR052184">
    <property type="entry name" value="SDR_enzymes"/>
</dbReference>
<dbReference type="PANTHER" id="PTHR45458">
    <property type="entry name" value="SHORT-CHAIN DEHYDROGENASE/REDUCTASE SDR"/>
    <property type="match status" value="1"/>
</dbReference>
<dbReference type="GO" id="GO:0016616">
    <property type="term" value="F:oxidoreductase activity, acting on the CH-OH group of donors, NAD or NADP as acceptor"/>
    <property type="evidence" value="ECO:0007669"/>
    <property type="project" value="TreeGrafter"/>
</dbReference>
<dbReference type="Proteomes" id="UP000184330">
    <property type="component" value="Unassembled WGS sequence"/>
</dbReference>
<dbReference type="InterPro" id="IPR020904">
    <property type="entry name" value="Sc_DH/Rdtase_CS"/>
</dbReference>
<protein>
    <submittedName>
        <fullName evidence="2">Related to protoporphyrinogen oxidase</fullName>
    </submittedName>
</protein>
<evidence type="ECO:0000313" key="3">
    <source>
        <dbReference type="Proteomes" id="UP000184330"/>
    </source>
</evidence>
<dbReference type="AlphaFoldDB" id="A0A1L7WVS5"/>
<sequence length="237" mass="25817">MPIWIIIGVNRGLGLEFATQLAVDASNTIIAAIRSLSNCPELEKLQSASKTFHILQCDTSSQDSITEFGKHVSKVIGPETKVDYLLNNAAINANSSLTSLTMNSEALTNHMNTNVMGPAKLVQVLTPHLQEGSVVMNMTSGLASLAYNRSKEMPECTVYAMSKAALNMLTVHQAAHLKEKKVKVVCVDPGWVKTDMGGKSAVLEKEESIGRMLKVLKGLQEGDSGKFFVYDGREMEW</sequence>
<dbReference type="SUPFAM" id="SSF51735">
    <property type="entry name" value="NAD(P)-binding Rossmann-fold domains"/>
    <property type="match status" value="1"/>
</dbReference>
<reference evidence="2 3" key="1">
    <citation type="submission" date="2016-03" db="EMBL/GenBank/DDBJ databases">
        <authorList>
            <person name="Ploux O."/>
        </authorList>
    </citation>
    <scope>NUCLEOTIDE SEQUENCE [LARGE SCALE GENOMIC DNA]</scope>
    <source>
        <strain evidence="2 3">UAMH 11012</strain>
    </source>
</reference>
<evidence type="ECO:0000256" key="1">
    <source>
        <dbReference type="ARBA" id="ARBA00022857"/>
    </source>
</evidence>
<dbReference type="PANTHER" id="PTHR45458:SF1">
    <property type="entry name" value="SHORT CHAIN DEHYDROGENASE"/>
    <property type="match status" value="1"/>
</dbReference>
<gene>
    <name evidence="2" type="ORF">PAC_06774</name>
</gene>
<dbReference type="OrthoDB" id="9876299at2759"/>
<dbReference type="EMBL" id="FJOG01000009">
    <property type="protein sequence ID" value="CZR56885.1"/>
    <property type="molecule type" value="Genomic_DNA"/>
</dbReference>
<dbReference type="CDD" id="cd05325">
    <property type="entry name" value="carb_red_sniffer_like_SDR_c"/>
    <property type="match status" value="1"/>
</dbReference>
<evidence type="ECO:0000313" key="2">
    <source>
        <dbReference type="EMBL" id="CZR56885.1"/>
    </source>
</evidence>
<dbReference type="Gene3D" id="3.40.50.720">
    <property type="entry name" value="NAD(P)-binding Rossmann-like Domain"/>
    <property type="match status" value="1"/>
</dbReference>
<proteinExistence type="predicted"/>
<keyword evidence="1" id="KW-0521">NADP</keyword>
<dbReference type="Pfam" id="PF00106">
    <property type="entry name" value="adh_short"/>
    <property type="match status" value="1"/>
</dbReference>
<name>A0A1L7WVS5_9HELO</name>
<dbReference type="PRINTS" id="PR00081">
    <property type="entry name" value="GDHRDH"/>
</dbReference>
<keyword evidence="3" id="KW-1185">Reference proteome</keyword>
<dbReference type="PROSITE" id="PS00061">
    <property type="entry name" value="ADH_SHORT"/>
    <property type="match status" value="1"/>
</dbReference>
<organism evidence="2 3">
    <name type="scientific">Phialocephala subalpina</name>
    <dbReference type="NCBI Taxonomy" id="576137"/>
    <lineage>
        <taxon>Eukaryota</taxon>
        <taxon>Fungi</taxon>
        <taxon>Dikarya</taxon>
        <taxon>Ascomycota</taxon>
        <taxon>Pezizomycotina</taxon>
        <taxon>Leotiomycetes</taxon>
        <taxon>Helotiales</taxon>
        <taxon>Mollisiaceae</taxon>
        <taxon>Phialocephala</taxon>
        <taxon>Phialocephala fortinii species complex</taxon>
    </lineage>
</organism>
<accession>A0A1L7WVS5</accession>
<dbReference type="InterPro" id="IPR036291">
    <property type="entry name" value="NAD(P)-bd_dom_sf"/>
</dbReference>